<name>Q2R3V5_ORYSJ</name>
<proteinExistence type="predicted"/>
<protein>
    <submittedName>
        <fullName evidence="1">Uncharacterized protein</fullName>
    </submittedName>
</protein>
<sequence>MGAHVSRRVDPPSGAGGMAAVDLVPAMTGVVADLASATLGAAASA</sequence>
<gene>
    <name evidence="1" type="ordered locus">LOC_Os11g30630</name>
</gene>
<dbReference type="AlphaFoldDB" id="Q2R3V5"/>
<accession>Q2R3V5</accession>
<reference evidence="1" key="1">
    <citation type="journal article" date="2005" name="BMC Biol.">
        <title>The sequence of rice chromosomes 11 and 12, rich in disease resistance genes and recent gene duplications.</title>
        <authorList>
            <consortium name="The rice chromosomes 11 and 12 sequencing consortia"/>
        </authorList>
    </citation>
    <scope>NUCLEOTIDE SEQUENCE [LARGE SCALE GENOMIC DNA]</scope>
</reference>
<organism evidence="1">
    <name type="scientific">Oryza sativa subsp. japonica</name>
    <name type="common">Rice</name>
    <dbReference type="NCBI Taxonomy" id="39947"/>
    <lineage>
        <taxon>Eukaryota</taxon>
        <taxon>Viridiplantae</taxon>
        <taxon>Streptophyta</taxon>
        <taxon>Embryophyta</taxon>
        <taxon>Tracheophyta</taxon>
        <taxon>Spermatophyta</taxon>
        <taxon>Magnoliopsida</taxon>
        <taxon>Liliopsida</taxon>
        <taxon>Poales</taxon>
        <taxon>Poaceae</taxon>
        <taxon>BOP clade</taxon>
        <taxon>Oryzoideae</taxon>
        <taxon>Oryzeae</taxon>
        <taxon>Oryzinae</taxon>
        <taxon>Oryza</taxon>
        <taxon>Oryza sativa</taxon>
    </lineage>
</organism>
<reference evidence="1" key="2">
    <citation type="submission" date="2005-04" db="EMBL/GenBank/DDBJ databases">
        <authorList>
            <person name="Buell C.R."/>
            <person name="Wing R.A."/>
            <person name="McCombie W.A."/>
            <person name="Ouyang S."/>
        </authorList>
    </citation>
    <scope>NUCLEOTIDE SEQUENCE</scope>
</reference>
<reference evidence="1" key="3">
    <citation type="submission" date="2006-01" db="EMBL/GenBank/DDBJ databases">
        <authorList>
            <person name="Buell R."/>
        </authorList>
    </citation>
    <scope>NUCLEOTIDE SEQUENCE</scope>
</reference>
<dbReference type="EMBL" id="DP000010">
    <property type="protein sequence ID" value="ABA93837.2"/>
    <property type="molecule type" value="Genomic_DNA"/>
</dbReference>
<evidence type="ECO:0000313" key="1">
    <source>
        <dbReference type="EMBL" id="ABA93837.2"/>
    </source>
</evidence>